<dbReference type="Proteomes" id="UP000249061">
    <property type="component" value="Unassembled WGS sequence"/>
</dbReference>
<dbReference type="InterPro" id="IPR046341">
    <property type="entry name" value="SET_dom_sf"/>
</dbReference>
<feature type="domain" description="SET" evidence="6">
    <location>
        <begin position="5"/>
        <end position="109"/>
    </location>
</feature>
<accession>A0A2W5TIN2</accession>
<dbReference type="Gene3D" id="2.170.270.10">
    <property type="entry name" value="SET domain"/>
    <property type="match status" value="1"/>
</dbReference>
<evidence type="ECO:0000256" key="1">
    <source>
        <dbReference type="ARBA" id="ARBA00004286"/>
    </source>
</evidence>
<proteinExistence type="predicted"/>
<reference evidence="8 9" key="1">
    <citation type="submission" date="2017-08" db="EMBL/GenBank/DDBJ databases">
        <title>Infants hospitalized years apart are colonized by the same room-sourced microbial strains.</title>
        <authorList>
            <person name="Brooks B."/>
            <person name="Olm M.R."/>
            <person name="Firek B.A."/>
            <person name="Baker R."/>
            <person name="Thomas B.C."/>
            <person name="Morowitz M.J."/>
            <person name="Banfield J.F."/>
        </authorList>
    </citation>
    <scope>NUCLEOTIDE SEQUENCE [LARGE SCALE GENOMIC DNA]</scope>
    <source>
        <strain evidence="8">S2_003_000_R2_14</strain>
    </source>
</reference>
<gene>
    <name evidence="8" type="ORF">DI536_08340</name>
</gene>
<comment type="caution">
    <text evidence="8">The sequence shown here is derived from an EMBL/GenBank/DDBJ whole genome shotgun (WGS) entry which is preliminary data.</text>
</comment>
<keyword evidence="5" id="KW-0949">S-adenosyl-L-methionine</keyword>
<keyword evidence="2" id="KW-0158">Chromosome</keyword>
<keyword evidence="3" id="KW-0489">Methyltransferase</keyword>
<dbReference type="PROSITE" id="PS50280">
    <property type="entry name" value="SET"/>
    <property type="match status" value="1"/>
</dbReference>
<keyword evidence="4" id="KW-0808">Transferase</keyword>
<sequence>MPLVPGLRVFRSPMHGYGVKALRDFAEGEVLGDVEGVAWHDGEWWDDTYTLRITDVLSFDMVCQTRWINHSCEANAEIDLGVDENGEPWARVYAWRDIKAGEEITFDYEFSAEHAQKCFCGAAKCRGIIVREEELHLVTQKL</sequence>
<dbReference type="SUPFAM" id="SSF82199">
    <property type="entry name" value="SET domain"/>
    <property type="match status" value="1"/>
</dbReference>
<dbReference type="GO" id="GO:0008168">
    <property type="term" value="F:methyltransferase activity"/>
    <property type="evidence" value="ECO:0007669"/>
    <property type="project" value="UniProtKB-KW"/>
</dbReference>
<dbReference type="InterPro" id="IPR003616">
    <property type="entry name" value="Post-SET_dom"/>
</dbReference>
<feature type="domain" description="Post-SET" evidence="7">
    <location>
        <begin position="114"/>
        <end position="130"/>
    </location>
</feature>
<evidence type="ECO:0000259" key="7">
    <source>
        <dbReference type="PROSITE" id="PS50868"/>
    </source>
</evidence>
<evidence type="ECO:0008006" key="10">
    <source>
        <dbReference type="Google" id="ProtNLM"/>
    </source>
</evidence>
<evidence type="ECO:0000256" key="2">
    <source>
        <dbReference type="ARBA" id="ARBA00022454"/>
    </source>
</evidence>
<evidence type="ECO:0000256" key="5">
    <source>
        <dbReference type="ARBA" id="ARBA00022691"/>
    </source>
</evidence>
<dbReference type="SMART" id="SM00317">
    <property type="entry name" value="SET"/>
    <property type="match status" value="1"/>
</dbReference>
<dbReference type="InterPro" id="IPR001214">
    <property type="entry name" value="SET_dom"/>
</dbReference>
<dbReference type="PROSITE" id="PS50868">
    <property type="entry name" value="POST_SET"/>
    <property type="match status" value="1"/>
</dbReference>
<evidence type="ECO:0000256" key="3">
    <source>
        <dbReference type="ARBA" id="ARBA00022603"/>
    </source>
</evidence>
<dbReference type="EMBL" id="QFQP01000005">
    <property type="protein sequence ID" value="PZR15449.1"/>
    <property type="molecule type" value="Genomic_DNA"/>
</dbReference>
<dbReference type="InterPro" id="IPR050777">
    <property type="entry name" value="SET2_Histone-Lys_MeTrsfase"/>
</dbReference>
<dbReference type="Pfam" id="PF00856">
    <property type="entry name" value="SET"/>
    <property type="match status" value="1"/>
</dbReference>
<comment type="subcellular location">
    <subcellularLocation>
        <location evidence="1">Chromosome</location>
    </subcellularLocation>
</comment>
<evidence type="ECO:0000256" key="4">
    <source>
        <dbReference type="ARBA" id="ARBA00022679"/>
    </source>
</evidence>
<evidence type="ECO:0000259" key="6">
    <source>
        <dbReference type="PROSITE" id="PS50280"/>
    </source>
</evidence>
<name>A0A2W5TIN2_9BACT</name>
<dbReference type="GO" id="GO:0005694">
    <property type="term" value="C:chromosome"/>
    <property type="evidence" value="ECO:0007669"/>
    <property type="project" value="UniProtKB-SubCell"/>
</dbReference>
<organism evidence="8 9">
    <name type="scientific">Archangium gephyra</name>
    <dbReference type="NCBI Taxonomy" id="48"/>
    <lineage>
        <taxon>Bacteria</taxon>
        <taxon>Pseudomonadati</taxon>
        <taxon>Myxococcota</taxon>
        <taxon>Myxococcia</taxon>
        <taxon>Myxococcales</taxon>
        <taxon>Cystobacterineae</taxon>
        <taxon>Archangiaceae</taxon>
        <taxon>Archangium</taxon>
    </lineage>
</organism>
<dbReference type="GO" id="GO:0032259">
    <property type="term" value="P:methylation"/>
    <property type="evidence" value="ECO:0007669"/>
    <property type="project" value="UniProtKB-KW"/>
</dbReference>
<dbReference type="PANTHER" id="PTHR22884">
    <property type="entry name" value="SET DOMAIN PROTEINS"/>
    <property type="match status" value="1"/>
</dbReference>
<evidence type="ECO:0000313" key="9">
    <source>
        <dbReference type="Proteomes" id="UP000249061"/>
    </source>
</evidence>
<protein>
    <recommendedName>
        <fullName evidence="10">SET domain-containing protein-lysine N-methyltransferase</fullName>
    </recommendedName>
</protein>
<evidence type="ECO:0000313" key="8">
    <source>
        <dbReference type="EMBL" id="PZR15449.1"/>
    </source>
</evidence>
<dbReference type="AlphaFoldDB" id="A0A2W5TIN2"/>